<keyword evidence="5" id="KW-0547">Nucleotide-binding</keyword>
<comment type="cofactor">
    <cofactor evidence="1">
        <name>Zn(2+)</name>
        <dbReference type="ChEBI" id="CHEBI:29105"/>
    </cofactor>
</comment>
<accession>X1EWD0</accession>
<dbReference type="GO" id="GO:0004817">
    <property type="term" value="F:cysteine-tRNA ligase activity"/>
    <property type="evidence" value="ECO:0007669"/>
    <property type="project" value="InterPro"/>
</dbReference>
<evidence type="ECO:0000259" key="9">
    <source>
        <dbReference type="Pfam" id="PF09190"/>
    </source>
</evidence>
<dbReference type="InterPro" id="IPR024909">
    <property type="entry name" value="Cys-tRNA/MSH_ligase"/>
</dbReference>
<dbReference type="PANTHER" id="PTHR10890:SF3">
    <property type="entry name" value="CYSTEINE--TRNA LIGASE, CYTOPLASMIC"/>
    <property type="match status" value="1"/>
</dbReference>
<evidence type="ECO:0000256" key="4">
    <source>
        <dbReference type="ARBA" id="ARBA00022723"/>
    </source>
</evidence>
<dbReference type="AlphaFoldDB" id="X1EWD0"/>
<keyword evidence="7" id="KW-0067">ATP-binding</keyword>
<dbReference type="PANTHER" id="PTHR10890">
    <property type="entry name" value="CYSTEINYL-TRNA SYNTHETASE"/>
    <property type="match status" value="1"/>
</dbReference>
<comment type="subcellular location">
    <subcellularLocation>
        <location evidence="2">Cytoplasm</location>
    </subcellularLocation>
</comment>
<name>X1EWD0_9ZZZZ</name>
<dbReference type="SUPFAM" id="SSF47323">
    <property type="entry name" value="Anticodon-binding domain of a subclass of class I aminoacyl-tRNA synthetases"/>
    <property type="match status" value="1"/>
</dbReference>
<protein>
    <submittedName>
        <fullName evidence="10">Uncharacterized protein</fullName>
    </submittedName>
</protein>
<evidence type="ECO:0000256" key="1">
    <source>
        <dbReference type="ARBA" id="ARBA00001947"/>
    </source>
</evidence>
<dbReference type="GO" id="GO:0046872">
    <property type="term" value="F:metal ion binding"/>
    <property type="evidence" value="ECO:0007669"/>
    <property type="project" value="UniProtKB-KW"/>
</dbReference>
<comment type="caution">
    <text evidence="10">The sequence shown here is derived from an EMBL/GenBank/DDBJ whole genome shotgun (WGS) entry which is preliminary data.</text>
</comment>
<dbReference type="InterPro" id="IPR014729">
    <property type="entry name" value="Rossmann-like_a/b/a_fold"/>
</dbReference>
<reference evidence="10" key="1">
    <citation type="journal article" date="2014" name="Front. Microbiol.">
        <title>High frequency of phylogenetically diverse reductive dehalogenase-homologous genes in deep subseafloor sedimentary metagenomes.</title>
        <authorList>
            <person name="Kawai M."/>
            <person name="Futagami T."/>
            <person name="Toyoda A."/>
            <person name="Takaki Y."/>
            <person name="Nishi S."/>
            <person name="Hori S."/>
            <person name="Arai W."/>
            <person name="Tsubouchi T."/>
            <person name="Morono Y."/>
            <person name="Uchiyama I."/>
            <person name="Ito T."/>
            <person name="Fujiyama A."/>
            <person name="Inagaki F."/>
            <person name="Takami H."/>
        </authorList>
    </citation>
    <scope>NUCLEOTIDE SEQUENCE</scope>
    <source>
        <strain evidence="10">Expedition CK06-06</strain>
    </source>
</reference>
<feature type="domain" description="tRNA synthetases class I catalytic" evidence="8">
    <location>
        <begin position="2"/>
        <end position="184"/>
    </location>
</feature>
<dbReference type="PRINTS" id="PR00983">
    <property type="entry name" value="TRNASYNTHCYS"/>
</dbReference>
<evidence type="ECO:0000256" key="2">
    <source>
        <dbReference type="ARBA" id="ARBA00004496"/>
    </source>
</evidence>
<evidence type="ECO:0000256" key="3">
    <source>
        <dbReference type="ARBA" id="ARBA00022598"/>
    </source>
</evidence>
<sequence>MDKGYAYSAQGSVYFRVRNVPDYGKLAHRSLEAMISEPHLEVDKEKEHPMDFALWKAAKPGEPSWDSPWGRGRPGWHIECSAMALKYLGNTLDIHGGGQDLIFPHHENEIAQSESFTGTKPFARYWLHNGLVQLGEEKMSKSLGNLITIKEALGKYSPDAIRIFVLSSHYRSPLTYSEVALDAAEGGAERLLRVLSRDDPTGGVGKAIDAEPYRKQFIEAMDDDFNTPQALGVLF</sequence>
<dbReference type="Pfam" id="PF01406">
    <property type="entry name" value="tRNA-synt_1e"/>
    <property type="match status" value="1"/>
</dbReference>
<proteinExistence type="predicted"/>
<dbReference type="InterPro" id="IPR015273">
    <property type="entry name" value="Cys-tRNA-synt_Ia_DALR"/>
</dbReference>
<dbReference type="EMBL" id="BART01029985">
    <property type="protein sequence ID" value="GAH12933.1"/>
    <property type="molecule type" value="Genomic_DNA"/>
</dbReference>
<dbReference type="GO" id="GO:0006423">
    <property type="term" value="P:cysteinyl-tRNA aminoacylation"/>
    <property type="evidence" value="ECO:0007669"/>
    <property type="project" value="InterPro"/>
</dbReference>
<feature type="domain" description="Cysteinyl-tRNA synthetase class Ia DALR" evidence="9">
    <location>
        <begin position="216"/>
        <end position="235"/>
    </location>
</feature>
<keyword evidence="6" id="KW-0862">Zinc</keyword>
<evidence type="ECO:0000256" key="7">
    <source>
        <dbReference type="ARBA" id="ARBA00022840"/>
    </source>
</evidence>
<feature type="non-terminal residue" evidence="10">
    <location>
        <position position="235"/>
    </location>
</feature>
<evidence type="ECO:0000259" key="8">
    <source>
        <dbReference type="Pfam" id="PF01406"/>
    </source>
</evidence>
<evidence type="ECO:0000256" key="5">
    <source>
        <dbReference type="ARBA" id="ARBA00022741"/>
    </source>
</evidence>
<dbReference type="Pfam" id="PF09190">
    <property type="entry name" value="DALR_2"/>
    <property type="match status" value="1"/>
</dbReference>
<dbReference type="InterPro" id="IPR009080">
    <property type="entry name" value="tRNAsynth_Ia_anticodon-bd"/>
</dbReference>
<dbReference type="FunFam" id="3.40.50.620:FF:000451">
    <property type="entry name" value="Cysteine-tRNA ligase-like protein"/>
    <property type="match status" value="1"/>
</dbReference>
<dbReference type="SUPFAM" id="SSF52374">
    <property type="entry name" value="Nucleotidylyl transferase"/>
    <property type="match status" value="1"/>
</dbReference>
<dbReference type="GO" id="GO:0005829">
    <property type="term" value="C:cytosol"/>
    <property type="evidence" value="ECO:0007669"/>
    <property type="project" value="TreeGrafter"/>
</dbReference>
<evidence type="ECO:0000256" key="6">
    <source>
        <dbReference type="ARBA" id="ARBA00022833"/>
    </source>
</evidence>
<dbReference type="GO" id="GO:0005524">
    <property type="term" value="F:ATP binding"/>
    <property type="evidence" value="ECO:0007669"/>
    <property type="project" value="UniProtKB-KW"/>
</dbReference>
<keyword evidence="3" id="KW-0436">Ligase</keyword>
<dbReference type="Gene3D" id="3.40.50.620">
    <property type="entry name" value="HUPs"/>
    <property type="match status" value="1"/>
</dbReference>
<keyword evidence="4" id="KW-0479">Metal-binding</keyword>
<evidence type="ECO:0000313" key="10">
    <source>
        <dbReference type="EMBL" id="GAH12933.1"/>
    </source>
</evidence>
<dbReference type="InterPro" id="IPR032678">
    <property type="entry name" value="tRNA-synt_1_cat_dom"/>
</dbReference>
<gene>
    <name evidence="10" type="ORF">S01H4_52478</name>
</gene>
<organism evidence="10">
    <name type="scientific">marine sediment metagenome</name>
    <dbReference type="NCBI Taxonomy" id="412755"/>
    <lineage>
        <taxon>unclassified sequences</taxon>
        <taxon>metagenomes</taxon>
        <taxon>ecological metagenomes</taxon>
    </lineage>
</organism>
<dbReference type="Gene3D" id="1.20.120.640">
    <property type="entry name" value="Anticodon-binding domain of a subclass of class I aminoacyl-tRNA synthetases"/>
    <property type="match status" value="1"/>
</dbReference>